<dbReference type="HOGENOM" id="CLU_1903464_0_0_9"/>
<dbReference type="InterPro" id="IPR006140">
    <property type="entry name" value="D-isomer_DH_NAD-bd"/>
</dbReference>
<dbReference type="InterPro" id="IPR036291">
    <property type="entry name" value="NAD(P)-bd_dom_sf"/>
</dbReference>
<dbReference type="GO" id="GO:0051287">
    <property type="term" value="F:NAD binding"/>
    <property type="evidence" value="ECO:0007669"/>
    <property type="project" value="InterPro"/>
</dbReference>
<dbReference type="eggNOG" id="COG1052">
    <property type="taxonomic scope" value="Bacteria"/>
</dbReference>
<protein>
    <recommendedName>
        <fullName evidence="4">D-isomer specific 2-hydroxyacid dehydrogenase NAD-binding domain-containing protein</fullName>
    </recommendedName>
</protein>
<comment type="similarity">
    <text evidence="1">Belongs to the D-isomer specific 2-hydroxyacid dehydrogenase family.</text>
</comment>
<evidence type="ECO:0000259" key="4">
    <source>
        <dbReference type="Pfam" id="PF02826"/>
    </source>
</evidence>
<reference evidence="5 6" key="1">
    <citation type="submission" date="2013-03" db="EMBL/GenBank/DDBJ databases">
        <title>The Genome Sequence of Enterococcus saccharolyticus ATCC_43076 (Illumina only assembly).</title>
        <authorList>
            <consortium name="The Broad Institute Genomics Platform"/>
            <consortium name="The Broad Institute Genome Sequencing Center for Infectious Disease"/>
            <person name="Earl A."/>
            <person name="Russ C."/>
            <person name="Gilmore M."/>
            <person name="Surin D."/>
            <person name="Walker B."/>
            <person name="Young S."/>
            <person name="Zeng Q."/>
            <person name="Gargeya S."/>
            <person name="Fitzgerald M."/>
            <person name="Haas B."/>
            <person name="Abouelleil A."/>
            <person name="Allen A.W."/>
            <person name="Alvarado L."/>
            <person name="Arachchi H.M."/>
            <person name="Berlin A.M."/>
            <person name="Chapman S.B."/>
            <person name="Gainer-Dewar J."/>
            <person name="Goldberg J."/>
            <person name="Griggs A."/>
            <person name="Gujja S."/>
            <person name="Hansen M."/>
            <person name="Howarth C."/>
            <person name="Imamovic A."/>
            <person name="Ireland A."/>
            <person name="Larimer J."/>
            <person name="McCowan C."/>
            <person name="Murphy C."/>
            <person name="Pearson M."/>
            <person name="Poon T.W."/>
            <person name="Priest M."/>
            <person name="Roberts A."/>
            <person name="Saif S."/>
            <person name="Shea T."/>
            <person name="Sisk P."/>
            <person name="Sykes S."/>
            <person name="Wortman J."/>
            <person name="Nusbaum C."/>
            <person name="Birren B."/>
        </authorList>
    </citation>
    <scope>NUCLEOTIDE SEQUENCE [LARGE SCALE GENOMIC DNA]</scope>
    <source>
        <strain evidence="5 6">ATCC 43076</strain>
    </source>
</reference>
<proteinExistence type="inferred from homology"/>
<evidence type="ECO:0000256" key="3">
    <source>
        <dbReference type="ARBA" id="ARBA00023027"/>
    </source>
</evidence>
<dbReference type="Pfam" id="PF02826">
    <property type="entry name" value="2-Hacid_dh_C"/>
    <property type="match status" value="1"/>
</dbReference>
<evidence type="ECO:0000256" key="1">
    <source>
        <dbReference type="ARBA" id="ARBA00005854"/>
    </source>
</evidence>
<sequence>MGFYRFVIFAKADIITNHMNLNATNIAFFAKKHFQKMQQTPYFLNMGRGACIVEEDLVEALDSGSLKGAALDVLADETPDLVNHPLVGRTNVLVTPHAAFYTTNSIRELQRISAENIVYYLRGEKEKVFRLVE</sequence>
<evidence type="ECO:0000256" key="2">
    <source>
        <dbReference type="ARBA" id="ARBA00023002"/>
    </source>
</evidence>
<keyword evidence="3" id="KW-0520">NAD</keyword>
<feature type="domain" description="D-isomer specific 2-hydroxyacid dehydrogenase NAD-binding" evidence="4">
    <location>
        <begin position="8"/>
        <end position="99"/>
    </location>
</feature>
<dbReference type="Gene3D" id="3.40.50.720">
    <property type="entry name" value="NAD(P)-binding Rossmann-like Domain"/>
    <property type="match status" value="2"/>
</dbReference>
<dbReference type="InterPro" id="IPR050418">
    <property type="entry name" value="D-iso_2-hydroxyacid_DH_PdxB"/>
</dbReference>
<gene>
    <name evidence="5" type="ORF">OMQ_00064</name>
</gene>
<evidence type="ECO:0000313" key="6">
    <source>
        <dbReference type="Proteomes" id="UP000014136"/>
    </source>
</evidence>
<evidence type="ECO:0000313" key="5">
    <source>
        <dbReference type="EMBL" id="EOT30361.1"/>
    </source>
</evidence>
<name>S0NES0_9ENTE</name>
<comment type="caution">
    <text evidence="5">The sequence shown here is derived from an EMBL/GenBank/DDBJ whole genome shotgun (WGS) entry which is preliminary data.</text>
</comment>
<organism evidence="5 6">
    <name type="scientific">Enterococcus saccharolyticus subsp. saccharolyticus ATCC 43076</name>
    <dbReference type="NCBI Taxonomy" id="1139996"/>
    <lineage>
        <taxon>Bacteria</taxon>
        <taxon>Bacillati</taxon>
        <taxon>Bacillota</taxon>
        <taxon>Bacilli</taxon>
        <taxon>Lactobacillales</taxon>
        <taxon>Enterococcaceae</taxon>
        <taxon>Enterococcus</taxon>
    </lineage>
</organism>
<dbReference type="EMBL" id="AHYT01000001">
    <property type="protein sequence ID" value="EOT30361.1"/>
    <property type="molecule type" value="Genomic_DNA"/>
</dbReference>
<keyword evidence="2" id="KW-0560">Oxidoreductase</keyword>
<dbReference type="AlphaFoldDB" id="S0NES0"/>
<dbReference type="STRING" id="41997.RV16_GL002349"/>
<accession>S0NES0</accession>
<dbReference type="PATRIC" id="fig|1139996.3.peg.55"/>
<dbReference type="PANTHER" id="PTHR43761:SF1">
    <property type="entry name" value="D-ISOMER SPECIFIC 2-HYDROXYACID DEHYDROGENASE CATALYTIC DOMAIN-CONTAINING PROTEIN-RELATED"/>
    <property type="match status" value="1"/>
</dbReference>
<dbReference type="Proteomes" id="UP000014136">
    <property type="component" value="Unassembled WGS sequence"/>
</dbReference>
<dbReference type="GO" id="GO:0016491">
    <property type="term" value="F:oxidoreductase activity"/>
    <property type="evidence" value="ECO:0007669"/>
    <property type="project" value="UniProtKB-KW"/>
</dbReference>
<dbReference type="PANTHER" id="PTHR43761">
    <property type="entry name" value="D-ISOMER SPECIFIC 2-HYDROXYACID DEHYDROGENASE FAMILY PROTEIN (AFU_ORTHOLOGUE AFUA_1G13630)"/>
    <property type="match status" value="1"/>
</dbReference>
<dbReference type="RefSeq" id="WP_016173876.1">
    <property type="nucleotide sequence ID" value="NZ_KE136389.1"/>
</dbReference>
<keyword evidence="6" id="KW-1185">Reference proteome</keyword>
<dbReference type="OrthoDB" id="9805416at2"/>
<dbReference type="SUPFAM" id="SSF51735">
    <property type="entry name" value="NAD(P)-binding Rossmann-fold domains"/>
    <property type="match status" value="1"/>
</dbReference>